<evidence type="ECO:0000313" key="2">
    <source>
        <dbReference type="Ensembl" id="ENSSRHP00000034898.1"/>
    </source>
</evidence>
<keyword evidence="1" id="KW-1133">Transmembrane helix</keyword>
<reference evidence="2" key="1">
    <citation type="submission" date="2025-08" db="UniProtKB">
        <authorList>
            <consortium name="Ensembl"/>
        </authorList>
    </citation>
    <scope>IDENTIFICATION</scope>
</reference>
<proteinExistence type="predicted"/>
<feature type="transmembrane region" description="Helical" evidence="1">
    <location>
        <begin position="34"/>
        <end position="53"/>
    </location>
</feature>
<dbReference type="InterPro" id="IPR036179">
    <property type="entry name" value="Ig-like_dom_sf"/>
</dbReference>
<dbReference type="Ensembl" id="ENSSRHT00000035919.1">
    <property type="protein sequence ID" value="ENSSRHP00000034898.1"/>
    <property type="gene ID" value="ENSSRHG00000017923.1"/>
</dbReference>
<protein>
    <recommendedName>
        <fullName evidence="4">Immunoglobulin subtype domain-containing protein</fullName>
    </recommendedName>
</protein>
<accession>A0A673IB12</accession>
<dbReference type="AlphaFoldDB" id="A0A673IB12"/>
<dbReference type="Gene3D" id="2.60.40.10">
    <property type="entry name" value="Immunoglobulins"/>
    <property type="match status" value="1"/>
</dbReference>
<sequence>MYKSQFRKIDPYDWFCAPGSHFMMTITENREKDHMYFSVLNAYYTLFFFFFFAETSPTLKVGIKGGNVTLPCQYDGSEIPEIDLSGSENIPVCQTEECSCRVCKKGACDVVIKDLSFSDAGTYNLRVYYRNDQTELEQQIRTYQLCVDGKDHKTSHKGQFCEIEIYASSES</sequence>
<evidence type="ECO:0000256" key="1">
    <source>
        <dbReference type="SAM" id="Phobius"/>
    </source>
</evidence>
<evidence type="ECO:0000313" key="3">
    <source>
        <dbReference type="Proteomes" id="UP000472270"/>
    </source>
</evidence>
<organism evidence="2 3">
    <name type="scientific">Sinocyclocheilus rhinocerous</name>
    <dbReference type="NCBI Taxonomy" id="307959"/>
    <lineage>
        <taxon>Eukaryota</taxon>
        <taxon>Metazoa</taxon>
        <taxon>Chordata</taxon>
        <taxon>Craniata</taxon>
        <taxon>Vertebrata</taxon>
        <taxon>Euteleostomi</taxon>
        <taxon>Actinopterygii</taxon>
        <taxon>Neopterygii</taxon>
        <taxon>Teleostei</taxon>
        <taxon>Ostariophysi</taxon>
        <taxon>Cypriniformes</taxon>
        <taxon>Cyprinidae</taxon>
        <taxon>Cyprininae</taxon>
        <taxon>Sinocyclocheilus</taxon>
    </lineage>
</organism>
<keyword evidence="1" id="KW-0472">Membrane</keyword>
<reference evidence="2" key="2">
    <citation type="submission" date="2025-09" db="UniProtKB">
        <authorList>
            <consortium name="Ensembl"/>
        </authorList>
    </citation>
    <scope>IDENTIFICATION</scope>
</reference>
<dbReference type="SUPFAM" id="SSF48726">
    <property type="entry name" value="Immunoglobulin"/>
    <property type="match status" value="1"/>
</dbReference>
<evidence type="ECO:0008006" key="4">
    <source>
        <dbReference type="Google" id="ProtNLM"/>
    </source>
</evidence>
<keyword evidence="1" id="KW-0812">Transmembrane</keyword>
<dbReference type="InterPro" id="IPR013783">
    <property type="entry name" value="Ig-like_fold"/>
</dbReference>
<dbReference type="Proteomes" id="UP000472270">
    <property type="component" value="Unassembled WGS sequence"/>
</dbReference>
<keyword evidence="3" id="KW-1185">Reference proteome</keyword>
<name>A0A673IB12_9TELE</name>